<protein>
    <submittedName>
        <fullName evidence="1">Uncharacterized protein</fullName>
    </submittedName>
</protein>
<dbReference type="AlphaFoldDB" id="A0A1G6A5M0"/>
<accession>A0A1G6A5M0</accession>
<dbReference type="InterPro" id="IPR024538">
    <property type="entry name" value="DUF3878"/>
</dbReference>
<proteinExistence type="predicted"/>
<reference evidence="1 2" key="1">
    <citation type="submission" date="2016-10" db="EMBL/GenBank/DDBJ databases">
        <authorList>
            <person name="de Groot N.N."/>
        </authorList>
    </citation>
    <scope>NUCLEOTIDE SEQUENCE [LARGE SCALE GENOMIC DNA]</scope>
    <source>
        <strain evidence="1 2">DSM 3217</strain>
    </source>
</reference>
<sequence>MRDLETAIYNLIDCDALEIYASGTKLLIPYMMNDAVECYFSFEDVMTQGEWDNDNNEVNSISLVEGKKRKGIIFRCPGNVYTIWYGACTEHKHLYQYHRIGHFWVEGYERWRRLVYLIGTLHDKYNFMGEEACNEQEMALIPLMGYAPFRFFSPIRESLSEFYDNTMEGIEQMHKIALHIGADDYIKQLKAYEGQFRQEKLSPRLIKRHAMNLVKRRDILTYLEKAIVLASSPYEQRVYEKQEQEQMEQMRQDCLYRYRTLGYRGDYPLLEKDGRKIMFYEEHPYVMQELEYEDFTFQIHAIEL</sequence>
<dbReference type="RefSeq" id="WP_090171427.1">
    <property type="nucleotide sequence ID" value="NZ_FMXR01000004.1"/>
</dbReference>
<dbReference type="Pfam" id="PF12994">
    <property type="entry name" value="DUF3878"/>
    <property type="match status" value="1"/>
</dbReference>
<dbReference type="Proteomes" id="UP000199228">
    <property type="component" value="Unassembled WGS sequence"/>
</dbReference>
<evidence type="ECO:0000313" key="1">
    <source>
        <dbReference type="EMBL" id="SDB03741.1"/>
    </source>
</evidence>
<dbReference type="OrthoDB" id="1976162at2"/>
<organism evidence="1 2">
    <name type="scientific">Eubacterium oxidoreducens</name>
    <dbReference type="NCBI Taxonomy" id="1732"/>
    <lineage>
        <taxon>Bacteria</taxon>
        <taxon>Bacillati</taxon>
        <taxon>Bacillota</taxon>
        <taxon>Clostridia</taxon>
        <taxon>Eubacteriales</taxon>
        <taxon>Eubacteriaceae</taxon>
        <taxon>Eubacterium</taxon>
    </lineage>
</organism>
<dbReference type="EMBL" id="FMXR01000004">
    <property type="protein sequence ID" value="SDB03741.1"/>
    <property type="molecule type" value="Genomic_DNA"/>
</dbReference>
<keyword evidence="2" id="KW-1185">Reference proteome</keyword>
<name>A0A1G6A5M0_EUBOX</name>
<gene>
    <name evidence="1" type="ORF">SAMN02910417_00292</name>
</gene>
<evidence type="ECO:0000313" key="2">
    <source>
        <dbReference type="Proteomes" id="UP000199228"/>
    </source>
</evidence>
<dbReference type="STRING" id="1732.SAMN02910417_00292"/>